<feature type="transmembrane region" description="Helical" evidence="8">
    <location>
        <begin position="172"/>
        <end position="192"/>
    </location>
</feature>
<dbReference type="Proteomes" id="UP000663848">
    <property type="component" value="Unassembled WGS sequence"/>
</dbReference>
<name>A0A820SB22_9BILA</name>
<evidence type="ECO:0000259" key="9">
    <source>
        <dbReference type="PROSITE" id="PS50262"/>
    </source>
</evidence>
<dbReference type="InterPro" id="IPR017452">
    <property type="entry name" value="GPCR_Rhodpsn_7TM"/>
</dbReference>
<gene>
    <name evidence="13" type="ORF">FME351_LOCUS18046</name>
    <name evidence="12" type="ORF">GRG538_LOCUS17005</name>
    <name evidence="15" type="ORF">HFQ381_LOCUS29743</name>
    <name evidence="10" type="ORF">LUA448_LOCUS12089</name>
    <name evidence="17" type="ORF">QYT958_LOCUS25924</name>
    <name evidence="11" type="ORF">TIS948_LOCUS28843</name>
    <name evidence="16" type="ORF">TSG867_LOCUS31697</name>
    <name evidence="14" type="ORF">UJA718_LOCUS22555</name>
</gene>
<keyword evidence="7" id="KW-0807">Transducer</keyword>
<keyword evidence="3 8" id="KW-1133">Transmembrane helix</keyword>
<evidence type="ECO:0000313" key="10">
    <source>
        <dbReference type="EMBL" id="CAF3340373.1"/>
    </source>
</evidence>
<evidence type="ECO:0000313" key="14">
    <source>
        <dbReference type="EMBL" id="CAF4447624.1"/>
    </source>
</evidence>
<dbReference type="SUPFAM" id="SSF81321">
    <property type="entry name" value="Family A G protein-coupled receptor-like"/>
    <property type="match status" value="1"/>
</dbReference>
<feature type="transmembrane region" description="Helical" evidence="8">
    <location>
        <begin position="260"/>
        <end position="283"/>
    </location>
</feature>
<evidence type="ECO:0000256" key="1">
    <source>
        <dbReference type="ARBA" id="ARBA00004141"/>
    </source>
</evidence>
<accession>A0A820SB22</accession>
<dbReference type="EMBL" id="CAJNXB010005225">
    <property type="protein sequence ID" value="CAF3413992.1"/>
    <property type="molecule type" value="Genomic_DNA"/>
</dbReference>
<keyword evidence="2 8" id="KW-0812">Transmembrane</keyword>
<dbReference type="EMBL" id="CAJOBP010004675">
    <property type="protein sequence ID" value="CAF4447624.1"/>
    <property type="molecule type" value="Genomic_DNA"/>
</dbReference>
<protein>
    <recommendedName>
        <fullName evidence="9">G-protein coupled receptors family 1 profile domain-containing protein</fullName>
    </recommendedName>
</protein>
<dbReference type="EMBL" id="CAJOBQ010006160">
    <property type="protein sequence ID" value="CAF4667790.1"/>
    <property type="molecule type" value="Genomic_DNA"/>
</dbReference>
<keyword evidence="18" id="KW-1185">Reference proteome</keyword>
<evidence type="ECO:0000256" key="2">
    <source>
        <dbReference type="ARBA" id="ARBA00022692"/>
    </source>
</evidence>
<dbReference type="EMBL" id="CAJOBR010005998">
    <property type="protein sequence ID" value="CAF4833636.1"/>
    <property type="molecule type" value="Genomic_DNA"/>
</dbReference>
<proteinExistence type="predicted"/>
<dbReference type="Proteomes" id="UP000663833">
    <property type="component" value="Unassembled WGS sequence"/>
</dbReference>
<dbReference type="PANTHER" id="PTHR24243">
    <property type="entry name" value="G-PROTEIN COUPLED RECEPTOR"/>
    <property type="match status" value="1"/>
</dbReference>
<dbReference type="Proteomes" id="UP000663872">
    <property type="component" value="Unassembled WGS sequence"/>
</dbReference>
<keyword evidence="4" id="KW-0297">G-protein coupled receptor</keyword>
<evidence type="ECO:0000256" key="4">
    <source>
        <dbReference type="ARBA" id="ARBA00023040"/>
    </source>
</evidence>
<feature type="transmembrane region" description="Helical" evidence="8">
    <location>
        <begin position="13"/>
        <end position="37"/>
    </location>
</feature>
<evidence type="ECO:0000256" key="5">
    <source>
        <dbReference type="ARBA" id="ARBA00023136"/>
    </source>
</evidence>
<dbReference type="AlphaFoldDB" id="A0A820SB22"/>
<evidence type="ECO:0000313" key="13">
    <source>
        <dbReference type="EMBL" id="CAF3522840.1"/>
    </source>
</evidence>
<dbReference type="EMBL" id="CAJOBO010004847">
    <property type="protein sequence ID" value="CAF4531354.1"/>
    <property type="molecule type" value="Genomic_DNA"/>
</dbReference>
<evidence type="ECO:0000256" key="8">
    <source>
        <dbReference type="SAM" id="Phobius"/>
    </source>
</evidence>
<feature type="transmembrane region" description="Helical" evidence="8">
    <location>
        <begin position="225"/>
        <end position="248"/>
    </location>
</feature>
<comment type="subcellular location">
    <subcellularLocation>
        <location evidence="1">Membrane</location>
        <topology evidence="1">Multi-pass membrane protein</topology>
    </subcellularLocation>
</comment>
<keyword evidence="5 8" id="KW-0472">Membrane</keyword>
<feature type="transmembrane region" description="Helical" evidence="8">
    <location>
        <begin position="93"/>
        <end position="111"/>
    </location>
</feature>
<reference evidence="14" key="1">
    <citation type="submission" date="2021-02" db="EMBL/GenBank/DDBJ databases">
        <authorList>
            <person name="Nowell W R."/>
        </authorList>
    </citation>
    <scope>NUCLEOTIDE SEQUENCE</scope>
</reference>
<dbReference type="Proteomes" id="UP000663869">
    <property type="component" value="Unassembled WGS sequence"/>
</dbReference>
<evidence type="ECO:0000313" key="15">
    <source>
        <dbReference type="EMBL" id="CAF4531354.1"/>
    </source>
</evidence>
<dbReference type="PANTHER" id="PTHR24243:SF233">
    <property type="entry name" value="THYROTROPIN-RELEASING HORMONE RECEPTOR"/>
    <property type="match status" value="1"/>
</dbReference>
<feature type="domain" description="G-protein coupled receptors family 1 profile" evidence="9">
    <location>
        <begin position="29"/>
        <end position="280"/>
    </location>
</feature>
<dbReference type="GO" id="GO:0004930">
    <property type="term" value="F:G protein-coupled receptor activity"/>
    <property type="evidence" value="ECO:0007669"/>
    <property type="project" value="UniProtKB-KW"/>
</dbReference>
<feature type="transmembrane region" description="Helical" evidence="8">
    <location>
        <begin position="132"/>
        <end position="152"/>
    </location>
</feature>
<dbReference type="EMBL" id="CAJNYT010002753">
    <property type="protein sequence ID" value="CAF3491231.1"/>
    <property type="molecule type" value="Genomic_DNA"/>
</dbReference>
<evidence type="ECO:0000256" key="3">
    <source>
        <dbReference type="ARBA" id="ARBA00022989"/>
    </source>
</evidence>
<dbReference type="OrthoDB" id="9997811at2759"/>
<dbReference type="Gene3D" id="1.20.1070.10">
    <property type="entry name" value="Rhodopsin 7-helix transmembrane proteins"/>
    <property type="match status" value="1"/>
</dbReference>
<dbReference type="Proteomes" id="UP000663873">
    <property type="component" value="Unassembled WGS sequence"/>
</dbReference>
<dbReference type="GO" id="GO:0005886">
    <property type="term" value="C:plasma membrane"/>
    <property type="evidence" value="ECO:0007669"/>
    <property type="project" value="TreeGrafter"/>
</dbReference>
<dbReference type="Proteomes" id="UP000663825">
    <property type="component" value="Unassembled WGS sequence"/>
</dbReference>
<dbReference type="Proteomes" id="UP000663862">
    <property type="component" value="Unassembled WGS sequence"/>
</dbReference>
<feature type="transmembrane region" description="Helical" evidence="8">
    <location>
        <begin position="49"/>
        <end position="73"/>
    </location>
</feature>
<evidence type="ECO:0000313" key="11">
    <source>
        <dbReference type="EMBL" id="CAF3413992.1"/>
    </source>
</evidence>
<evidence type="ECO:0000256" key="6">
    <source>
        <dbReference type="ARBA" id="ARBA00023170"/>
    </source>
</evidence>
<dbReference type="EMBL" id="CAJNYU010002250">
    <property type="protein sequence ID" value="CAF3522840.1"/>
    <property type="molecule type" value="Genomic_DNA"/>
</dbReference>
<evidence type="ECO:0000313" key="12">
    <source>
        <dbReference type="EMBL" id="CAF3491231.1"/>
    </source>
</evidence>
<evidence type="ECO:0000256" key="7">
    <source>
        <dbReference type="ARBA" id="ARBA00023224"/>
    </source>
</evidence>
<evidence type="ECO:0000313" key="17">
    <source>
        <dbReference type="EMBL" id="CAF4833636.1"/>
    </source>
</evidence>
<dbReference type="PROSITE" id="PS50262">
    <property type="entry name" value="G_PROTEIN_RECEP_F1_2"/>
    <property type="match status" value="1"/>
</dbReference>
<organism evidence="14 18">
    <name type="scientific">Rotaria socialis</name>
    <dbReference type="NCBI Taxonomy" id="392032"/>
    <lineage>
        <taxon>Eukaryota</taxon>
        <taxon>Metazoa</taxon>
        <taxon>Spiralia</taxon>
        <taxon>Gnathifera</taxon>
        <taxon>Rotifera</taxon>
        <taxon>Eurotatoria</taxon>
        <taxon>Bdelloidea</taxon>
        <taxon>Philodinida</taxon>
        <taxon>Philodinidae</taxon>
        <taxon>Rotaria</taxon>
    </lineage>
</organism>
<keyword evidence="6" id="KW-0675">Receptor</keyword>
<comment type="caution">
    <text evidence="14">The sequence shown here is derived from an EMBL/GenBank/DDBJ whole genome shotgun (WGS) entry which is preliminary data.</text>
</comment>
<sequence>MISTETFNLLIRLINYVIGIPFLIFGMLGSILTVVVFTRKRSFLRNTSVAYLLAGAIITGLHLPLIYIQTILVYGFNTSLMNTNVAACREHTYLRYVTTVAAISFPCWAAFNQYATTSRDVAFRNRWSSLHFARIVVLCNIIFWILIYIPILFSTDIIHGVCVFKPCAYTTFNTFVFTPLVYGLGPAAVFILSTRGTIKNLRSNFTHNANERLTIQVRRMLLPQLIILAISGIPFGFQGIYLSMTSYIQKDAWRIALENFIGQIILIFYHFNYVFTFYIYVLMSSEVRKILNRQILKVTRFNKIIPTDAAKENSMILRPVQAATSKPKF</sequence>
<dbReference type="EMBL" id="CAJNYD010001480">
    <property type="protein sequence ID" value="CAF3340373.1"/>
    <property type="molecule type" value="Genomic_DNA"/>
</dbReference>
<evidence type="ECO:0000313" key="18">
    <source>
        <dbReference type="Proteomes" id="UP000663873"/>
    </source>
</evidence>
<dbReference type="Proteomes" id="UP000663851">
    <property type="component" value="Unassembled WGS sequence"/>
</dbReference>
<evidence type="ECO:0000313" key="16">
    <source>
        <dbReference type="EMBL" id="CAF4667790.1"/>
    </source>
</evidence>